<keyword evidence="2 9" id="KW-0813">Transport</keyword>
<comment type="similarity">
    <text evidence="9">Belongs to the SecE/SEC61-gamma family.</text>
</comment>
<protein>
    <recommendedName>
        <fullName evidence="9">Protein translocase subunit SecE</fullName>
    </recommendedName>
</protein>
<keyword evidence="7 9" id="KW-0811">Translocation</keyword>
<dbReference type="AlphaFoldDB" id="A0A510HMD5"/>
<evidence type="ECO:0000256" key="5">
    <source>
        <dbReference type="ARBA" id="ARBA00022927"/>
    </source>
</evidence>
<dbReference type="HAMAP" id="MF_00422">
    <property type="entry name" value="SecE"/>
    <property type="match status" value="1"/>
</dbReference>
<dbReference type="Gene3D" id="1.20.5.1030">
    <property type="entry name" value="Preprotein translocase secy subunit"/>
    <property type="match status" value="1"/>
</dbReference>
<proteinExistence type="inferred from homology"/>
<comment type="subunit">
    <text evidence="9">Component of the Sec protein translocase complex. Heterotrimer consisting of SecY, SecE and SecG subunits. The heterotrimers can form oligomers, although 1 heterotrimer is thought to be able to translocate proteins. Interacts with the ribosome. Interacts with SecDF, and other proteins may be involved. Interacts with SecA.</text>
</comment>
<dbReference type="GO" id="GO:0008320">
    <property type="term" value="F:protein transmembrane transporter activity"/>
    <property type="evidence" value="ECO:0007669"/>
    <property type="project" value="UniProtKB-UniRule"/>
</dbReference>
<evidence type="ECO:0000256" key="7">
    <source>
        <dbReference type="ARBA" id="ARBA00023010"/>
    </source>
</evidence>
<dbReference type="InterPro" id="IPR005807">
    <property type="entry name" value="SecE_bac"/>
</dbReference>
<sequence>MAKRRGSTATRGAGKKNSGRKAQQQGRLAGAKRFVREVRAELGRVTWPNREQLQQSTAVVLIIVLVLTAYIAAWDFLFQSLARLIFL</sequence>
<dbReference type="Proteomes" id="UP000318065">
    <property type="component" value="Chromosome"/>
</dbReference>
<evidence type="ECO:0000256" key="10">
    <source>
        <dbReference type="SAM" id="MobiDB-lite"/>
    </source>
</evidence>
<organism evidence="11 12">
    <name type="scientific">Rubrobacter xylanophilus</name>
    <dbReference type="NCBI Taxonomy" id="49319"/>
    <lineage>
        <taxon>Bacteria</taxon>
        <taxon>Bacillati</taxon>
        <taxon>Actinomycetota</taxon>
        <taxon>Rubrobacteria</taxon>
        <taxon>Rubrobacterales</taxon>
        <taxon>Rubrobacteraceae</taxon>
        <taxon>Rubrobacter</taxon>
    </lineage>
</organism>
<dbReference type="GO" id="GO:0043952">
    <property type="term" value="P:protein transport by the Sec complex"/>
    <property type="evidence" value="ECO:0007669"/>
    <property type="project" value="UniProtKB-UniRule"/>
</dbReference>
<dbReference type="PROSITE" id="PS01067">
    <property type="entry name" value="SECE_SEC61G"/>
    <property type="match status" value="1"/>
</dbReference>
<evidence type="ECO:0000256" key="2">
    <source>
        <dbReference type="ARBA" id="ARBA00022448"/>
    </source>
</evidence>
<keyword evidence="6 9" id="KW-1133">Transmembrane helix</keyword>
<accession>A0A510HMD5</accession>
<reference evidence="11" key="1">
    <citation type="journal article" date="2019" name="Microbiol. Resour. Announc.">
        <title>Complete Genome Sequence of Rubrobacter xylanophilus Strain AA3-22, Isolated from Arima Onsen in Japan.</title>
        <authorList>
            <person name="Tomariguchi N."/>
            <person name="Miyazaki K."/>
        </authorList>
    </citation>
    <scope>NUCLEOTIDE SEQUENCE [LARGE SCALE GENOMIC DNA]</scope>
    <source>
        <strain evidence="11">AA3-22</strain>
    </source>
</reference>
<evidence type="ECO:0000256" key="4">
    <source>
        <dbReference type="ARBA" id="ARBA00022692"/>
    </source>
</evidence>
<dbReference type="GO" id="GO:0009306">
    <property type="term" value="P:protein secretion"/>
    <property type="evidence" value="ECO:0007669"/>
    <property type="project" value="UniProtKB-UniRule"/>
</dbReference>
<dbReference type="PANTHER" id="PTHR33910:SF1">
    <property type="entry name" value="PROTEIN TRANSLOCASE SUBUNIT SECE"/>
    <property type="match status" value="1"/>
</dbReference>
<keyword evidence="4 9" id="KW-0812">Transmembrane</keyword>
<evidence type="ECO:0000313" key="12">
    <source>
        <dbReference type="Proteomes" id="UP000318065"/>
    </source>
</evidence>
<evidence type="ECO:0000256" key="1">
    <source>
        <dbReference type="ARBA" id="ARBA00004370"/>
    </source>
</evidence>
<dbReference type="PANTHER" id="PTHR33910">
    <property type="entry name" value="PROTEIN TRANSLOCASE SUBUNIT SECE"/>
    <property type="match status" value="1"/>
</dbReference>
<dbReference type="InterPro" id="IPR038379">
    <property type="entry name" value="SecE_sf"/>
</dbReference>
<dbReference type="GO" id="GO:0065002">
    <property type="term" value="P:intracellular protein transmembrane transport"/>
    <property type="evidence" value="ECO:0007669"/>
    <property type="project" value="UniProtKB-UniRule"/>
</dbReference>
<dbReference type="GO" id="GO:0005886">
    <property type="term" value="C:plasma membrane"/>
    <property type="evidence" value="ECO:0007669"/>
    <property type="project" value="UniProtKB-SubCell"/>
</dbReference>
<evidence type="ECO:0000256" key="3">
    <source>
        <dbReference type="ARBA" id="ARBA00022475"/>
    </source>
</evidence>
<comment type="subcellular location">
    <subcellularLocation>
        <location evidence="9">Cell membrane</location>
        <topology evidence="9">Single-pass membrane protein</topology>
    </subcellularLocation>
    <subcellularLocation>
        <location evidence="1">Membrane</location>
    </subcellularLocation>
</comment>
<dbReference type="EMBL" id="AP019791">
    <property type="protein sequence ID" value="BBL79597.1"/>
    <property type="molecule type" value="Genomic_DNA"/>
</dbReference>
<keyword evidence="8 9" id="KW-0472">Membrane</keyword>
<feature type="region of interest" description="Disordered" evidence="10">
    <location>
        <begin position="1"/>
        <end position="30"/>
    </location>
</feature>
<dbReference type="NCBIfam" id="TIGR00964">
    <property type="entry name" value="secE_bact"/>
    <property type="match status" value="1"/>
</dbReference>
<keyword evidence="12" id="KW-1185">Reference proteome</keyword>
<dbReference type="Pfam" id="PF00584">
    <property type="entry name" value="SecE"/>
    <property type="match status" value="1"/>
</dbReference>
<evidence type="ECO:0000256" key="6">
    <source>
        <dbReference type="ARBA" id="ARBA00022989"/>
    </source>
</evidence>
<evidence type="ECO:0000256" key="8">
    <source>
        <dbReference type="ARBA" id="ARBA00023136"/>
    </source>
</evidence>
<dbReference type="RefSeq" id="WP_172620736.1">
    <property type="nucleotide sequence ID" value="NZ_AP019791.1"/>
</dbReference>
<keyword evidence="5 9" id="KW-0653">Protein transport</keyword>
<dbReference type="InterPro" id="IPR001901">
    <property type="entry name" value="Translocase_SecE/Sec61-g"/>
</dbReference>
<evidence type="ECO:0000313" key="11">
    <source>
        <dbReference type="EMBL" id="BBL79597.1"/>
    </source>
</evidence>
<evidence type="ECO:0000256" key="9">
    <source>
        <dbReference type="HAMAP-Rule" id="MF_00422"/>
    </source>
</evidence>
<comment type="function">
    <text evidence="9">Essential subunit of the Sec protein translocation channel SecYEG. Clamps together the 2 halves of SecY. May contact the channel plug during translocation.</text>
</comment>
<keyword evidence="3 9" id="KW-1003">Cell membrane</keyword>
<gene>
    <name evidence="9" type="primary">secE</name>
    <name evidence="11" type="ORF">RxyAA322_14510</name>
</gene>
<feature type="transmembrane region" description="Helical" evidence="9">
    <location>
        <begin position="58"/>
        <end position="77"/>
    </location>
</feature>
<name>A0A510HMD5_9ACTN</name>
<dbReference type="GO" id="GO:0006605">
    <property type="term" value="P:protein targeting"/>
    <property type="evidence" value="ECO:0007669"/>
    <property type="project" value="UniProtKB-UniRule"/>
</dbReference>